<evidence type="ECO:0000313" key="7">
    <source>
        <dbReference type="Proteomes" id="UP001274321"/>
    </source>
</evidence>
<dbReference type="Gene3D" id="1.20.1200.10">
    <property type="entry name" value="Cobalamin adenosyltransferase-like"/>
    <property type="match status" value="1"/>
</dbReference>
<dbReference type="EC" id="2.5.1.17" evidence="4"/>
<dbReference type="GO" id="GO:0008817">
    <property type="term" value="F:corrinoid adenosyltransferase activity"/>
    <property type="evidence" value="ECO:0007669"/>
    <property type="project" value="UniProtKB-EC"/>
</dbReference>
<evidence type="ECO:0000256" key="4">
    <source>
        <dbReference type="RuleBase" id="RU366026"/>
    </source>
</evidence>
<comment type="pathway">
    <text evidence="4">Cofactor biosynthesis; adenosylcobalamin biosynthesis; adenosylcobalamin from cob(II)yrinate a,c-diamide: step 2/7.</text>
</comment>
<comment type="catalytic activity">
    <reaction evidence="4">
        <text>2 cob(II)alamin + reduced [electron-transfer flavoprotein] + 2 ATP = 2 adenosylcob(III)alamin + 2 triphosphate + oxidized [electron-transfer flavoprotein] + 3 H(+)</text>
        <dbReference type="Rhea" id="RHEA:28671"/>
        <dbReference type="Rhea" id="RHEA-COMP:10685"/>
        <dbReference type="Rhea" id="RHEA-COMP:10686"/>
        <dbReference type="ChEBI" id="CHEBI:15378"/>
        <dbReference type="ChEBI" id="CHEBI:16304"/>
        <dbReference type="ChEBI" id="CHEBI:18036"/>
        <dbReference type="ChEBI" id="CHEBI:18408"/>
        <dbReference type="ChEBI" id="CHEBI:30616"/>
        <dbReference type="ChEBI" id="CHEBI:57692"/>
        <dbReference type="ChEBI" id="CHEBI:58307"/>
        <dbReference type="EC" id="2.5.1.17"/>
    </reaction>
</comment>
<reference evidence="6 7" key="1">
    <citation type="submission" date="2023-11" db="EMBL/GenBank/DDBJ databases">
        <authorList>
            <person name="Bao R."/>
        </authorList>
    </citation>
    <scope>NUCLEOTIDE SEQUENCE [LARGE SCALE GENOMIC DNA]</scope>
    <source>
        <strain evidence="6 7">PJ23</strain>
    </source>
</reference>
<organism evidence="6 7">
    <name type="scientific">Terrihabitans rhizophilus</name>
    <dbReference type="NCBI Taxonomy" id="3092662"/>
    <lineage>
        <taxon>Bacteria</taxon>
        <taxon>Pseudomonadati</taxon>
        <taxon>Pseudomonadota</taxon>
        <taxon>Alphaproteobacteria</taxon>
        <taxon>Hyphomicrobiales</taxon>
        <taxon>Terrihabitans</taxon>
    </lineage>
</organism>
<evidence type="ECO:0000313" key="6">
    <source>
        <dbReference type="EMBL" id="MDX6805815.1"/>
    </source>
</evidence>
<keyword evidence="3 4" id="KW-0067">ATP-binding</keyword>
<dbReference type="InterPro" id="IPR036451">
    <property type="entry name" value="CblAdoTrfase-like_sf"/>
</dbReference>
<evidence type="ECO:0000256" key="3">
    <source>
        <dbReference type="ARBA" id="ARBA00022840"/>
    </source>
</evidence>
<dbReference type="InterPro" id="IPR029499">
    <property type="entry name" value="PduO-typ"/>
</dbReference>
<proteinExistence type="inferred from homology"/>
<dbReference type="Proteomes" id="UP001274321">
    <property type="component" value="Unassembled WGS sequence"/>
</dbReference>
<protein>
    <recommendedName>
        <fullName evidence="4">Corrinoid adenosyltransferase</fullName>
        <ecNumber evidence="4">2.5.1.17</ecNumber>
    </recommendedName>
    <alternativeName>
        <fullName evidence="4">Cob(II)alamin adenosyltransferase</fullName>
    </alternativeName>
    <alternativeName>
        <fullName evidence="4">Cob(II)yrinic acid a,c-diamide adenosyltransferase</fullName>
    </alternativeName>
    <alternativeName>
        <fullName evidence="4">Cobinamide/cobalamin adenosyltransferase</fullName>
    </alternativeName>
</protein>
<dbReference type="SUPFAM" id="SSF89028">
    <property type="entry name" value="Cobalamin adenosyltransferase-like"/>
    <property type="match status" value="1"/>
</dbReference>
<evidence type="ECO:0000259" key="5">
    <source>
        <dbReference type="Pfam" id="PF01923"/>
    </source>
</evidence>
<dbReference type="InterPro" id="IPR016030">
    <property type="entry name" value="CblAdoTrfase-like"/>
</dbReference>
<evidence type="ECO:0000256" key="2">
    <source>
        <dbReference type="ARBA" id="ARBA00022741"/>
    </source>
</evidence>
<comment type="catalytic activity">
    <reaction evidence="4">
        <text>2 cob(II)yrinate a,c diamide + reduced [electron-transfer flavoprotein] + 2 ATP = 2 adenosylcob(III)yrinate a,c-diamide + 2 triphosphate + oxidized [electron-transfer flavoprotein] + 3 H(+)</text>
        <dbReference type="Rhea" id="RHEA:11528"/>
        <dbReference type="Rhea" id="RHEA-COMP:10685"/>
        <dbReference type="Rhea" id="RHEA-COMP:10686"/>
        <dbReference type="ChEBI" id="CHEBI:15378"/>
        <dbReference type="ChEBI" id="CHEBI:18036"/>
        <dbReference type="ChEBI" id="CHEBI:30616"/>
        <dbReference type="ChEBI" id="CHEBI:57692"/>
        <dbReference type="ChEBI" id="CHEBI:58307"/>
        <dbReference type="ChEBI" id="CHEBI:58503"/>
        <dbReference type="ChEBI" id="CHEBI:58537"/>
        <dbReference type="EC" id="2.5.1.17"/>
    </reaction>
</comment>
<dbReference type="Pfam" id="PF01923">
    <property type="entry name" value="Cob_adeno_trans"/>
    <property type="match status" value="1"/>
</dbReference>
<accession>A0ABU4RQB0</accession>
<keyword evidence="4" id="KW-0169">Cobalamin biosynthesis</keyword>
<dbReference type="EMBL" id="JAXAFJ010000003">
    <property type="protein sequence ID" value="MDX6805815.1"/>
    <property type="molecule type" value="Genomic_DNA"/>
</dbReference>
<name>A0ABU4RQB0_9HYPH</name>
<feature type="domain" description="Cobalamin adenosyltransferase-like" evidence="5">
    <location>
        <begin position="3"/>
        <end position="159"/>
    </location>
</feature>
<comment type="similarity">
    <text evidence="4">Belongs to the Cob(I)alamin adenosyltransferase family.</text>
</comment>
<sequence>MKLYTRKGDDGGTALFSGRRAEKWDARVAAVGDLDELSAAIGLARLADPASARELHRIQNEIYGISAALSAEGRHDDLAPGADAVLRLEALIDEITDRLPVLRDFIIPGRAEASARLHLARAIARRSERGIAALDAPAPAPAVLAYINRLSDLLFAMARDADHREGLGDAELRSAADEEASY</sequence>
<keyword evidence="2 4" id="KW-0547">Nucleotide-binding</keyword>
<gene>
    <name evidence="6" type="ORF">SCD90_07045</name>
</gene>
<keyword evidence="7" id="KW-1185">Reference proteome</keyword>
<dbReference type="PANTHER" id="PTHR12213:SF0">
    <property type="entry name" value="CORRINOID ADENOSYLTRANSFERASE MMAB"/>
    <property type="match status" value="1"/>
</dbReference>
<dbReference type="NCBIfam" id="TIGR00636">
    <property type="entry name" value="PduO_Nterm"/>
    <property type="match status" value="1"/>
</dbReference>
<dbReference type="RefSeq" id="WP_319843942.1">
    <property type="nucleotide sequence ID" value="NZ_JAXAFJ010000003.1"/>
</dbReference>
<keyword evidence="1 4" id="KW-0808">Transferase</keyword>
<evidence type="ECO:0000256" key="1">
    <source>
        <dbReference type="ARBA" id="ARBA00022679"/>
    </source>
</evidence>
<dbReference type="PANTHER" id="PTHR12213">
    <property type="entry name" value="CORRINOID ADENOSYLTRANSFERASE"/>
    <property type="match status" value="1"/>
</dbReference>
<comment type="caution">
    <text evidence="6">The sequence shown here is derived from an EMBL/GenBank/DDBJ whole genome shotgun (WGS) entry which is preliminary data.</text>
</comment>